<dbReference type="OrthoDB" id="178000at2157"/>
<reference evidence="3 4" key="1">
    <citation type="submission" date="2016-10" db="EMBL/GenBank/DDBJ databases">
        <authorList>
            <person name="de Groot N.N."/>
        </authorList>
    </citation>
    <scope>NUCLEOTIDE SEQUENCE [LARGE SCALE GENOMIC DNA]</scope>
    <source>
        <strain evidence="4">EB21,IBRC-M 10013,KCTC 4048</strain>
    </source>
</reference>
<gene>
    <name evidence="3" type="ORF">SAMN05192554_109103</name>
</gene>
<dbReference type="EMBL" id="FNIA01000009">
    <property type="protein sequence ID" value="SDM90605.1"/>
    <property type="molecule type" value="Genomic_DNA"/>
</dbReference>
<evidence type="ECO:0008006" key="5">
    <source>
        <dbReference type="Google" id="ProtNLM"/>
    </source>
</evidence>
<dbReference type="AlphaFoldDB" id="A0A1G9X2J4"/>
<keyword evidence="1" id="KW-0175">Coiled coil</keyword>
<protein>
    <recommendedName>
        <fullName evidence="5">CopG family transcriptional regulator</fullName>
    </recommendedName>
</protein>
<dbReference type="Proteomes" id="UP000199370">
    <property type="component" value="Unassembled WGS sequence"/>
</dbReference>
<proteinExistence type="predicted"/>
<dbReference type="RefSeq" id="WP_089733351.1">
    <property type="nucleotide sequence ID" value="NZ_FNIA01000009.1"/>
</dbReference>
<dbReference type="STRING" id="996166.SAMN05192554_109103"/>
<keyword evidence="4" id="KW-1185">Reference proteome</keyword>
<accession>A0A1G9X2J4</accession>
<evidence type="ECO:0000313" key="4">
    <source>
        <dbReference type="Proteomes" id="UP000199370"/>
    </source>
</evidence>
<name>A0A1G9X2J4_9EURY</name>
<feature type="coiled-coil region" evidence="1">
    <location>
        <begin position="57"/>
        <end position="144"/>
    </location>
</feature>
<organism evidence="3 4">
    <name type="scientific">Haloarchaeobius iranensis</name>
    <dbReference type="NCBI Taxonomy" id="996166"/>
    <lineage>
        <taxon>Archaea</taxon>
        <taxon>Methanobacteriati</taxon>
        <taxon>Methanobacteriota</taxon>
        <taxon>Stenosarchaea group</taxon>
        <taxon>Halobacteria</taxon>
        <taxon>Halobacteriales</taxon>
        <taxon>Halorubellaceae</taxon>
        <taxon>Haloarchaeobius</taxon>
    </lineage>
</organism>
<evidence type="ECO:0000256" key="1">
    <source>
        <dbReference type="SAM" id="Coils"/>
    </source>
</evidence>
<evidence type="ECO:0000313" key="3">
    <source>
        <dbReference type="EMBL" id="SDM90605.1"/>
    </source>
</evidence>
<evidence type="ECO:0000256" key="2">
    <source>
        <dbReference type="SAM" id="MobiDB-lite"/>
    </source>
</evidence>
<sequence length="294" mass="32815">MASEEHVDLSVQLPPELGEWLHDEASEQGVPPEALLEQLLSAYRTVSAANEGESYDLDTLLEDREEELDERLETQREEYTELIQDVRERVVQVKRETDRKAAADHTHDELRARLDELATTVEGLEGVRGDLDDLDDSVEELSSELDAGFDNYETILRYLSDTTDDLETKLTKLARLTVDLREEVVRLSAAEARRSSVDTLRLAANREGIERAKCEECSSTVRIGLLTEAACPHCASTFTDIQASDSFGPFGSNRLLTGDAPALPEGAEPDLDEDLDEAFFEEDDRSAPDIEGRE</sequence>
<feature type="region of interest" description="Disordered" evidence="2">
    <location>
        <begin position="255"/>
        <end position="274"/>
    </location>
</feature>
<dbReference type="Gene3D" id="1.10.287.1490">
    <property type="match status" value="1"/>
</dbReference>